<dbReference type="Gene3D" id="3.40.640.10">
    <property type="entry name" value="Type I PLP-dependent aspartate aminotransferase-like (Major domain)"/>
    <property type="match status" value="1"/>
</dbReference>
<dbReference type="PANTHER" id="PTHR42790">
    <property type="entry name" value="AMINOTRANSFERASE"/>
    <property type="match status" value="1"/>
</dbReference>
<protein>
    <submittedName>
        <fullName evidence="6">PLP-dependent aminotransferase family protein</fullName>
    </submittedName>
</protein>
<dbReference type="InterPro" id="IPR004839">
    <property type="entry name" value="Aminotransferase_I/II_large"/>
</dbReference>
<dbReference type="InterPro" id="IPR015424">
    <property type="entry name" value="PyrdxlP-dep_Trfase"/>
</dbReference>
<evidence type="ECO:0000259" key="5">
    <source>
        <dbReference type="Pfam" id="PF00155"/>
    </source>
</evidence>
<dbReference type="Pfam" id="PF00155">
    <property type="entry name" value="Aminotran_1_2"/>
    <property type="match status" value="1"/>
</dbReference>
<dbReference type="CDD" id="cd00609">
    <property type="entry name" value="AAT_like"/>
    <property type="match status" value="1"/>
</dbReference>
<dbReference type="PANTHER" id="PTHR42790:SF19">
    <property type="entry name" value="KYNURENINE_ALPHA-AMINOADIPATE AMINOTRANSFERASE, MITOCHONDRIAL"/>
    <property type="match status" value="1"/>
</dbReference>
<dbReference type="Proteomes" id="UP000730482">
    <property type="component" value="Unassembled WGS sequence"/>
</dbReference>
<dbReference type="InterPro" id="IPR050859">
    <property type="entry name" value="Class-I_PLP-dep_aminotransf"/>
</dbReference>
<dbReference type="Gene3D" id="3.90.1150.10">
    <property type="entry name" value="Aspartate Aminotransferase, domain 1"/>
    <property type="match status" value="1"/>
</dbReference>
<dbReference type="SUPFAM" id="SSF53383">
    <property type="entry name" value="PLP-dependent transferases"/>
    <property type="match status" value="1"/>
</dbReference>
<evidence type="ECO:0000256" key="1">
    <source>
        <dbReference type="ARBA" id="ARBA00001933"/>
    </source>
</evidence>
<dbReference type="RefSeq" id="WP_212009311.1">
    <property type="nucleotide sequence ID" value="NZ_JAAFYZ010000033.1"/>
</dbReference>
<comment type="cofactor">
    <cofactor evidence="1">
        <name>pyridoxal 5'-phosphate</name>
        <dbReference type="ChEBI" id="CHEBI:597326"/>
    </cofactor>
</comment>
<keyword evidence="4" id="KW-0663">Pyridoxal phosphate</keyword>
<dbReference type="InterPro" id="IPR015421">
    <property type="entry name" value="PyrdxlP-dep_Trfase_major"/>
</dbReference>
<name>A0ABS5KNZ6_9ACTN</name>
<feature type="domain" description="Aminotransferase class I/classII large" evidence="5">
    <location>
        <begin position="91"/>
        <end position="417"/>
    </location>
</feature>
<evidence type="ECO:0000256" key="3">
    <source>
        <dbReference type="ARBA" id="ARBA00022679"/>
    </source>
</evidence>
<evidence type="ECO:0000313" key="6">
    <source>
        <dbReference type="EMBL" id="MBS2547731.1"/>
    </source>
</evidence>
<dbReference type="InterPro" id="IPR015422">
    <property type="entry name" value="PyrdxlP-dep_Trfase_small"/>
</dbReference>
<accession>A0ABS5KNZ6</accession>
<keyword evidence="7" id="KW-1185">Reference proteome</keyword>
<keyword evidence="2 6" id="KW-0032">Aminotransferase</keyword>
<dbReference type="GO" id="GO:0008483">
    <property type="term" value="F:transaminase activity"/>
    <property type="evidence" value="ECO:0007669"/>
    <property type="project" value="UniProtKB-KW"/>
</dbReference>
<dbReference type="EMBL" id="JAAFYZ010000033">
    <property type="protein sequence ID" value="MBS2547731.1"/>
    <property type="molecule type" value="Genomic_DNA"/>
</dbReference>
<reference evidence="6 7" key="1">
    <citation type="submission" date="2020-02" db="EMBL/GenBank/DDBJ databases">
        <title>Acidophilic actinobacteria isolated from forest soil.</title>
        <authorList>
            <person name="Golinska P."/>
        </authorList>
    </citation>
    <scope>NUCLEOTIDE SEQUENCE [LARGE SCALE GENOMIC DNA]</scope>
    <source>
        <strain evidence="6 7">NL8</strain>
    </source>
</reference>
<organism evidence="6 7">
    <name type="scientific">Catenulispora pinistramenti</name>
    <dbReference type="NCBI Taxonomy" id="2705254"/>
    <lineage>
        <taxon>Bacteria</taxon>
        <taxon>Bacillati</taxon>
        <taxon>Actinomycetota</taxon>
        <taxon>Actinomycetes</taxon>
        <taxon>Catenulisporales</taxon>
        <taxon>Catenulisporaceae</taxon>
        <taxon>Catenulispora</taxon>
    </lineage>
</organism>
<gene>
    <name evidence="6" type="ORF">KGQ19_12720</name>
</gene>
<evidence type="ECO:0000313" key="7">
    <source>
        <dbReference type="Proteomes" id="UP000730482"/>
    </source>
</evidence>
<proteinExistence type="predicted"/>
<comment type="caution">
    <text evidence="6">The sequence shown here is derived from an EMBL/GenBank/DDBJ whole genome shotgun (WGS) entry which is preliminary data.</text>
</comment>
<sequence>MTTAAIKVTDLHASLSDPALDSMNFLNEIANRYPDAVSFAPGRPYEEFFDTRLIHEYLERFESYLRQEKGLTDEQVCRILFQYGRTKGVIDDLVAEHLAIDEGIHAAPESIVVTVGCQEAMFLVLRALRADERDVLLTVAPAYVGIVGAARLADLPTVAVPGGPAGVDLPALAEAIRRLKAEGRRPRACYIVADHSNPSGISLSTADRHALLKLAETEDFLILEDNPYGLFSAGDERPPTLKSIDTGRRVVYLGSFAKTGMPGARVGYLVADQETVGGGLLADELAKIKSMLTVNTSPIAQAVVAGKLLTHGCSLVQANEREIAVYRRNMAALLEALAKRFPAGSGISWNRPHGGFFLVLSVPFDADDALLERSAREFGVLWTPMRHFASGPGAARAIRLSCSVLTPERIEDGLDRLAALFATTTEKAESKRIDTDSRHLEQTITGLDSYTSIQKEPPRC</sequence>
<evidence type="ECO:0000256" key="2">
    <source>
        <dbReference type="ARBA" id="ARBA00022576"/>
    </source>
</evidence>
<evidence type="ECO:0000256" key="4">
    <source>
        <dbReference type="ARBA" id="ARBA00022898"/>
    </source>
</evidence>
<keyword evidence="3" id="KW-0808">Transferase</keyword>